<accession>A0ABZ2K5P1</accession>
<feature type="transmembrane region" description="Helical" evidence="1">
    <location>
        <begin position="63"/>
        <end position="82"/>
    </location>
</feature>
<dbReference type="Proteomes" id="UP001379533">
    <property type="component" value="Chromosome"/>
</dbReference>
<protein>
    <submittedName>
        <fullName evidence="2">NPP1 family protein</fullName>
    </submittedName>
</protein>
<proteinExistence type="predicted"/>
<name>A0ABZ2K5P1_9BACT</name>
<sequence length="314" mass="35134">MATASAIGRQSLPNLLGINFPRVRTRAPATIFRTDMEVLMNRSKSSTIDSNAPASRSTRMRRLGRFVLGSAMGAAVLIPSFARAKVLTPRLDQNADDLDTTYSPAYDYDRDGCYATAAISKNGELNPGLSLGGDLNGHCHDRAQIDNSNTYSRHKCNKNGWCVSIYASYFEKDQNADGSHLYGHTHDIEHVAVWTKDHEVKWVSLSHHNGWQKFDRSSIRFEHGTHPKVVYHKDGVKNHCFRLATGLDEFIVENVTQDWVFPALVGWNGYPSGIREKLMNHGFGEASFKIKDDNFLSTIADAKPSQVPFNPYED</sequence>
<dbReference type="PANTHER" id="PTHR33657:SF6">
    <property type="entry name" value="SECRETED PROTEIN"/>
    <property type="match status" value="1"/>
</dbReference>
<keyword evidence="1" id="KW-1133">Transmembrane helix</keyword>
<dbReference type="PIRSF" id="PIRSF029958">
    <property type="entry name" value="Necrosis-inducing_protein"/>
    <property type="match status" value="1"/>
</dbReference>
<gene>
    <name evidence="2" type="ORF">LZC95_35010</name>
</gene>
<dbReference type="Pfam" id="PF05630">
    <property type="entry name" value="NPP1"/>
    <property type="match status" value="1"/>
</dbReference>
<reference evidence="2 3" key="1">
    <citation type="submission" date="2021-12" db="EMBL/GenBank/DDBJ databases">
        <title>Discovery of the Pendulisporaceae a myxobacterial family with distinct sporulation behavior and unique specialized metabolism.</title>
        <authorList>
            <person name="Garcia R."/>
            <person name="Popoff A."/>
            <person name="Bader C.D."/>
            <person name="Loehr J."/>
            <person name="Walesch S."/>
            <person name="Walt C."/>
            <person name="Boldt J."/>
            <person name="Bunk B."/>
            <person name="Haeckl F.J.F.P.J."/>
            <person name="Gunesch A.P."/>
            <person name="Birkelbach J."/>
            <person name="Nuebel U."/>
            <person name="Pietschmann T."/>
            <person name="Bach T."/>
            <person name="Mueller R."/>
        </authorList>
    </citation>
    <scope>NUCLEOTIDE SEQUENCE [LARGE SCALE GENOMIC DNA]</scope>
    <source>
        <strain evidence="2 3">MSr12523</strain>
    </source>
</reference>
<dbReference type="RefSeq" id="WP_394842276.1">
    <property type="nucleotide sequence ID" value="NZ_CP089982.1"/>
</dbReference>
<keyword evidence="3" id="KW-1185">Reference proteome</keyword>
<keyword evidence="1" id="KW-0812">Transmembrane</keyword>
<dbReference type="EMBL" id="CP089982">
    <property type="protein sequence ID" value="WXA91656.1"/>
    <property type="molecule type" value="Genomic_DNA"/>
</dbReference>
<dbReference type="PANTHER" id="PTHR33657">
    <property type="entry name" value="DOMAIN PROTEIN, PUTATIVE (AFU_ORTHOLOGUE AFUA_5G00600)-RELATED"/>
    <property type="match status" value="1"/>
</dbReference>
<organism evidence="2 3">
    <name type="scientific">Pendulispora brunnea</name>
    <dbReference type="NCBI Taxonomy" id="2905690"/>
    <lineage>
        <taxon>Bacteria</taxon>
        <taxon>Pseudomonadati</taxon>
        <taxon>Myxococcota</taxon>
        <taxon>Myxococcia</taxon>
        <taxon>Myxococcales</taxon>
        <taxon>Sorangiineae</taxon>
        <taxon>Pendulisporaceae</taxon>
        <taxon>Pendulispora</taxon>
    </lineage>
</organism>
<evidence type="ECO:0000313" key="3">
    <source>
        <dbReference type="Proteomes" id="UP001379533"/>
    </source>
</evidence>
<evidence type="ECO:0000313" key="2">
    <source>
        <dbReference type="EMBL" id="WXA91656.1"/>
    </source>
</evidence>
<evidence type="ECO:0000256" key="1">
    <source>
        <dbReference type="SAM" id="Phobius"/>
    </source>
</evidence>
<dbReference type="InterPro" id="IPR008701">
    <property type="entry name" value="NPP1"/>
</dbReference>
<keyword evidence="1" id="KW-0472">Membrane</keyword>